<dbReference type="GO" id="GO:0005783">
    <property type="term" value="C:endoplasmic reticulum"/>
    <property type="evidence" value="ECO:0007669"/>
    <property type="project" value="InterPro"/>
</dbReference>
<keyword evidence="1" id="KW-0479">Metal-binding</keyword>
<feature type="domain" description="Prolyl 4-hydroxylase N-terminal" evidence="5">
    <location>
        <begin position="78"/>
        <end position="185"/>
    </location>
</feature>
<dbReference type="Gene3D" id="1.25.40.10">
    <property type="entry name" value="Tetratricopeptide repeat domain"/>
    <property type="match status" value="1"/>
</dbReference>
<dbReference type="GO" id="GO:0004656">
    <property type="term" value="F:procollagen-proline 4-dioxygenase activity"/>
    <property type="evidence" value="ECO:0007669"/>
    <property type="project" value="InterPro"/>
</dbReference>
<evidence type="ECO:0000256" key="1">
    <source>
        <dbReference type="ARBA" id="ARBA00022723"/>
    </source>
</evidence>
<feature type="domain" description="Prolyl 4-hydroxylase peptide-substrate-binding" evidence="6">
    <location>
        <begin position="198"/>
        <end position="289"/>
    </location>
</feature>
<protein>
    <recommendedName>
        <fullName evidence="9">Prolyl 4-hydroxylase alpha subunit domain-containing protein</fullName>
    </recommendedName>
</protein>
<dbReference type="EMBL" id="CAXITT010000208">
    <property type="protein sequence ID" value="CAL1535661.1"/>
    <property type="molecule type" value="Genomic_DNA"/>
</dbReference>
<keyword evidence="4" id="KW-0732">Signal</keyword>
<evidence type="ECO:0000259" key="5">
    <source>
        <dbReference type="Pfam" id="PF08336"/>
    </source>
</evidence>
<gene>
    <name evidence="7" type="ORF">GSLYS_00009621001</name>
</gene>
<dbReference type="GO" id="GO:0031418">
    <property type="term" value="F:L-ascorbic acid binding"/>
    <property type="evidence" value="ECO:0007669"/>
    <property type="project" value="UniProtKB-KW"/>
</dbReference>
<dbReference type="AlphaFoldDB" id="A0AAV2HTP3"/>
<evidence type="ECO:0000256" key="3">
    <source>
        <dbReference type="ARBA" id="ARBA00023004"/>
    </source>
</evidence>
<comment type="caution">
    <text evidence="7">The sequence shown here is derived from an EMBL/GenBank/DDBJ whole genome shotgun (WGS) entry which is preliminary data.</text>
</comment>
<feature type="chain" id="PRO_5043662738" description="Prolyl 4-hydroxylase alpha subunit domain-containing protein" evidence="4">
    <location>
        <begin position="17"/>
        <end position="539"/>
    </location>
</feature>
<keyword evidence="3" id="KW-0408">Iron</keyword>
<name>A0AAV2HTP3_LYMST</name>
<dbReference type="InterPro" id="IPR011990">
    <property type="entry name" value="TPR-like_helical_dom_sf"/>
</dbReference>
<dbReference type="Gene3D" id="6.10.140.1460">
    <property type="match status" value="1"/>
</dbReference>
<dbReference type="Proteomes" id="UP001497497">
    <property type="component" value="Unassembled WGS sequence"/>
</dbReference>
<dbReference type="Pfam" id="PF23558">
    <property type="entry name" value="TPR_P4H"/>
    <property type="match status" value="1"/>
</dbReference>
<sequence length="539" mass="62587">MNIMVNLVATILFCLAYLVNQNGGHYIKDERFMSDVNLEHYYVIEENALSNADVLLREDYFGADEEEDEETHLEHMPNLTQFKGIIDEAKMVHQLAGPDLEAFLWNPVNMYHLLRRLDDGWRQGLDLLLQTKPCRHWNLPSMVGRLHYLQDNLPGRLELERVVGYIATLQKIYKLNPQDIAKGRIGDGVSVKPLNIEEEFQIVKVLNDKDDMETALVWLQHIYNLLAKYNPSQREELSFKLTDVLNLMASANYHMKDISEALKLTEAVLKLDASNGIALSNLRFFKSKLAALEEKGEDTSKKAPSRKMSKFERLCARQRKQKVSRKKCTLLRYGYWHFKKELIRRKPYIALFHDVLRNTTATHLKNYAYNVLSDNAWEKEEKFHPPTLSLKLDPVKLRVNQARWHVNRLHRYLSFLALADQRQLSWWGQKQIINVGLEGMHLENHKEKLRLVREYNLGKISEVAPYFTFLNDVKKGGEVVFTDQGITLHPEKGSVLFYSPVETKIHSFCPVVGGSLWVAINPSHEKKKDFCVAADEWDN</sequence>
<keyword evidence="2" id="KW-0847">Vitamin C</keyword>
<evidence type="ECO:0000313" key="8">
    <source>
        <dbReference type="Proteomes" id="UP001497497"/>
    </source>
</evidence>
<evidence type="ECO:0000259" key="6">
    <source>
        <dbReference type="Pfam" id="PF23558"/>
    </source>
</evidence>
<organism evidence="7 8">
    <name type="scientific">Lymnaea stagnalis</name>
    <name type="common">Great pond snail</name>
    <name type="synonym">Helix stagnalis</name>
    <dbReference type="NCBI Taxonomy" id="6523"/>
    <lineage>
        <taxon>Eukaryota</taxon>
        <taxon>Metazoa</taxon>
        <taxon>Spiralia</taxon>
        <taxon>Lophotrochozoa</taxon>
        <taxon>Mollusca</taxon>
        <taxon>Gastropoda</taxon>
        <taxon>Heterobranchia</taxon>
        <taxon>Euthyneura</taxon>
        <taxon>Panpulmonata</taxon>
        <taxon>Hygrophila</taxon>
        <taxon>Lymnaeoidea</taxon>
        <taxon>Lymnaeidae</taxon>
        <taxon>Lymnaea</taxon>
    </lineage>
</organism>
<dbReference type="GO" id="GO:0046872">
    <property type="term" value="F:metal ion binding"/>
    <property type="evidence" value="ECO:0007669"/>
    <property type="project" value="UniProtKB-KW"/>
</dbReference>
<dbReference type="Gene3D" id="2.60.120.620">
    <property type="entry name" value="q2cbj1_9rhob like domain"/>
    <property type="match status" value="1"/>
</dbReference>
<dbReference type="PANTHER" id="PTHR10869">
    <property type="entry name" value="PROLYL 4-HYDROXYLASE ALPHA SUBUNIT"/>
    <property type="match status" value="1"/>
</dbReference>
<evidence type="ECO:0000256" key="4">
    <source>
        <dbReference type="SAM" id="SignalP"/>
    </source>
</evidence>
<dbReference type="Pfam" id="PF08336">
    <property type="entry name" value="P4Ha_N"/>
    <property type="match status" value="1"/>
</dbReference>
<proteinExistence type="predicted"/>
<evidence type="ECO:0000313" key="7">
    <source>
        <dbReference type="EMBL" id="CAL1535661.1"/>
    </source>
</evidence>
<dbReference type="InterPro" id="IPR059068">
    <property type="entry name" value="TPR_P4H"/>
</dbReference>
<keyword evidence="8" id="KW-1185">Reference proteome</keyword>
<feature type="signal peptide" evidence="4">
    <location>
        <begin position="1"/>
        <end position="16"/>
    </location>
</feature>
<evidence type="ECO:0000256" key="2">
    <source>
        <dbReference type="ARBA" id="ARBA00022896"/>
    </source>
</evidence>
<accession>A0AAV2HTP3</accession>
<dbReference type="SUPFAM" id="SSF48452">
    <property type="entry name" value="TPR-like"/>
    <property type="match status" value="1"/>
</dbReference>
<dbReference type="InterPro" id="IPR045054">
    <property type="entry name" value="P4HA-like"/>
</dbReference>
<dbReference type="PANTHER" id="PTHR10869:SF244">
    <property type="entry name" value="PROLYL 4-HYDROXYLASE SUBUNIT ALPHA-2"/>
    <property type="match status" value="1"/>
</dbReference>
<reference evidence="7 8" key="1">
    <citation type="submission" date="2024-04" db="EMBL/GenBank/DDBJ databases">
        <authorList>
            <consortium name="Genoscope - CEA"/>
            <person name="William W."/>
        </authorList>
    </citation>
    <scope>NUCLEOTIDE SEQUENCE [LARGE SCALE GENOMIC DNA]</scope>
</reference>
<evidence type="ECO:0008006" key="9">
    <source>
        <dbReference type="Google" id="ProtNLM"/>
    </source>
</evidence>
<dbReference type="InterPro" id="IPR013547">
    <property type="entry name" value="P4H_N"/>
</dbReference>